<protein>
    <submittedName>
        <fullName evidence="1">CLUMA_CG017933, isoform A</fullName>
    </submittedName>
</protein>
<accession>A0A1J1IYW7</accession>
<sequence>MLGKTNEKYCKAIENLAYFAQDFLDRKSDKDAREILNSETFWFLLRPIHQTNETLSDTNSRSFTYIMMDDFLL</sequence>
<gene>
    <name evidence="1" type="ORF">CLUMA_CG017933</name>
</gene>
<dbReference type="Proteomes" id="UP000183832">
    <property type="component" value="Unassembled WGS sequence"/>
</dbReference>
<name>A0A1J1IYW7_9DIPT</name>
<keyword evidence="2" id="KW-1185">Reference proteome</keyword>
<evidence type="ECO:0000313" key="2">
    <source>
        <dbReference type="Proteomes" id="UP000183832"/>
    </source>
</evidence>
<organism evidence="1 2">
    <name type="scientific">Clunio marinus</name>
    <dbReference type="NCBI Taxonomy" id="568069"/>
    <lineage>
        <taxon>Eukaryota</taxon>
        <taxon>Metazoa</taxon>
        <taxon>Ecdysozoa</taxon>
        <taxon>Arthropoda</taxon>
        <taxon>Hexapoda</taxon>
        <taxon>Insecta</taxon>
        <taxon>Pterygota</taxon>
        <taxon>Neoptera</taxon>
        <taxon>Endopterygota</taxon>
        <taxon>Diptera</taxon>
        <taxon>Nematocera</taxon>
        <taxon>Chironomoidea</taxon>
        <taxon>Chironomidae</taxon>
        <taxon>Clunio</taxon>
    </lineage>
</organism>
<evidence type="ECO:0000313" key="1">
    <source>
        <dbReference type="EMBL" id="CRL04882.1"/>
    </source>
</evidence>
<reference evidence="1 2" key="1">
    <citation type="submission" date="2015-04" db="EMBL/GenBank/DDBJ databases">
        <authorList>
            <person name="Syromyatnikov M.Y."/>
            <person name="Popov V.N."/>
        </authorList>
    </citation>
    <scope>NUCLEOTIDE SEQUENCE [LARGE SCALE GENOMIC DNA]</scope>
</reference>
<dbReference type="AlphaFoldDB" id="A0A1J1IYW7"/>
<dbReference type="EMBL" id="CVRI01000063">
    <property type="protein sequence ID" value="CRL04882.1"/>
    <property type="molecule type" value="Genomic_DNA"/>
</dbReference>
<proteinExistence type="predicted"/>